<protein>
    <submittedName>
        <fullName evidence="1">Uncharacterized protein</fullName>
    </submittedName>
</protein>
<evidence type="ECO:0000313" key="2">
    <source>
        <dbReference type="Proteomes" id="UP001162175"/>
    </source>
</evidence>
<dbReference type="EMBL" id="JAPFAR010000109">
    <property type="protein sequence ID" value="MDI3349732.1"/>
    <property type="molecule type" value="Genomic_DNA"/>
</dbReference>
<organism evidence="1 2">
    <name type="scientific">Mycoplasmopsis arginini</name>
    <name type="common">Mycoplasma arginini</name>
    <dbReference type="NCBI Taxonomy" id="2094"/>
    <lineage>
        <taxon>Bacteria</taxon>
        <taxon>Bacillati</taxon>
        <taxon>Mycoplasmatota</taxon>
        <taxon>Mycoplasmoidales</taxon>
        <taxon>Metamycoplasmataceae</taxon>
        <taxon>Mycoplasmopsis</taxon>
    </lineage>
</organism>
<name>A0AA43U1T1_MYCAR</name>
<evidence type="ECO:0000313" key="1">
    <source>
        <dbReference type="EMBL" id="MDI3349732.1"/>
    </source>
</evidence>
<proteinExistence type="predicted"/>
<gene>
    <name evidence="1" type="ORF">DCBHLPFO_00291</name>
</gene>
<comment type="caution">
    <text evidence="1">The sequence shown here is derived from an EMBL/GenBank/DDBJ whole genome shotgun (WGS) entry which is preliminary data.</text>
</comment>
<sequence>MIVNTQIQSDQTLEKQIEIAKSLLKAAIDENEQELDKIILDNELDKKYNNKNLTEDEKNKIIERLKKIERERIPKKTNPTKNRKFRTNSYVENILIDINKELFKRIQNELFDKKNITIADENDFKKFVNYKNLFEKIQKDIEWYEYYAGDWYKDTLDHIYKISKLFDGVTKALSTTTVGKIIHICKKSIDYTVKILHHVMNYFESRSNTYYQKVLPYFTNIRLKINNKDNLTEIITFIHYTQKTVVQETYGIWYTIINRNINNYISLFNDEYKISFAKYKENEIRIWNHYN</sequence>
<dbReference type="AlphaFoldDB" id="A0AA43U1T1"/>
<dbReference type="Proteomes" id="UP001162175">
    <property type="component" value="Unassembled WGS sequence"/>
</dbReference>
<dbReference type="RefSeq" id="WP_282459174.1">
    <property type="nucleotide sequence ID" value="NZ_JAPFAR010000109.1"/>
</dbReference>
<reference evidence="1" key="1">
    <citation type="submission" date="2022-11" db="EMBL/GenBank/DDBJ databases">
        <title>Draft genome of Mycoplasma arginini isolated from fly.</title>
        <authorList>
            <person name="Severgnini M."/>
            <person name="Gioia G."/>
            <person name="Cremonesi P."/>
            <person name="Moroni P."/>
            <person name="Addis M.F."/>
            <person name="Castiglioni B."/>
        </authorList>
    </citation>
    <scope>NUCLEOTIDE SEQUENCE</scope>
    <source>
        <strain evidence="1">QMP CG1-1632</strain>
    </source>
</reference>
<accession>A0AA43U1T1</accession>